<dbReference type="InterPro" id="IPR016032">
    <property type="entry name" value="Sig_transdc_resp-reg_C-effctor"/>
</dbReference>
<evidence type="ECO:0000259" key="4">
    <source>
        <dbReference type="SMART" id="SM01043"/>
    </source>
</evidence>
<comment type="caution">
    <text evidence="5">The sequence shown here is derived from an EMBL/GenBank/DDBJ whole genome shotgun (WGS) entry which is preliminary data.</text>
</comment>
<keyword evidence="6" id="KW-1185">Reference proteome</keyword>
<dbReference type="SMART" id="SM00862">
    <property type="entry name" value="Trans_reg_C"/>
    <property type="match status" value="1"/>
</dbReference>
<dbReference type="InterPro" id="IPR001867">
    <property type="entry name" value="OmpR/PhoB-type_DNA-bd"/>
</dbReference>
<organism evidence="5 6">
    <name type="scientific">Nonomuraea dietziae</name>
    <dbReference type="NCBI Taxonomy" id="65515"/>
    <lineage>
        <taxon>Bacteria</taxon>
        <taxon>Bacillati</taxon>
        <taxon>Actinomycetota</taxon>
        <taxon>Actinomycetes</taxon>
        <taxon>Streptosporangiales</taxon>
        <taxon>Streptosporangiaceae</taxon>
        <taxon>Nonomuraea</taxon>
    </lineage>
</organism>
<sequence>MRFGVLGPTEVSGVPVRGAGLSGLLVLLALEAGRVVSVDRLVEALYGPSGTVNALQSQVSRLRGLVGVPLELGPAGYRLVVDPLEVDAHLFTHAVAAARRASSPGERARLLREALGLWRGPALADVLTLPFAEAEAAALEELRLSAVEDRVEADLLTGCAPLAELVSELGELVRRQPLRERLRGQLMLALARSGRRAEALEVFEEARKTLAEELGADPSPELAALHLSLLRDEPPSAVASPAASAGPLAVGRLPAASVSAEALGAASALRPRAPRPRLTSFVGRDHELRLVGRLLGRGRLLTLAGPGGAGKTRLAVEAVEAAHGLGEVCFVELAPLGPGSDVALAVLTALGLPYGHSEPPGPLSAARQDPSASMSLPRGVPPVDALVTALGDHRVTLVLDNCEHLVEAAALLVDRILAECQRVRVLATSREPLNIDGEQVLPIAPLPQPPHGLDLEQAREHPAVRLLADRAAAVRHGFTVTGDNLEPVLRICRALDGLPLAIELAAARLRALTPAEVAARLDDRFRLLTGGSRTALPRHRTLRAVVAWSWDLLDPAERTLAARLSVFVSGTTAEAAERVCGGDLDLLSALVDKSIVQADGGRFGMLETVRAFCAERLAESGEEQRVRQAHAEHYARMAASAESQLRGPDQLRRLAELAAEHDNLRAALRWAIDTGRAEMALRLTADLWMYWWLRGLRHEGALLSAEVLDLVGPEPPEGLAEDHIMCALQMVTTGRPLEEARERLDNAERLARGMAEPPRHPLIAMVRPYPAIASGDYTLLLPALLAATTASDPWSRAFARLLLGYLRLGAGEVEAGERELRLALDTFRMAGDRWGVGQAMLQLSELSGWRGEHKEAIAMAEEALEVIAPFGATEDTALLMSRRGAELARAGDLAAAEVELERAACMARHLPGSEAEAIATYGLAELARLGGDPARATELYMAALAGCEAHWLGAHETRGRVLIGLGRVEGDGARLREAYDLLVDVLDLPGASGAVEAMAELVLREGPAARAAFLLGAAVSLRGAALTDGPDVVRTAGEARRVLGDAAFERSYQRGCSTPRDQVADLLPF</sequence>
<keyword evidence="2 5" id="KW-0238">DNA-binding</keyword>
<reference evidence="5 6" key="1">
    <citation type="submission" date="2020-08" db="EMBL/GenBank/DDBJ databases">
        <title>Sequencing the genomes of 1000 actinobacteria strains.</title>
        <authorList>
            <person name="Klenk H.-P."/>
        </authorList>
    </citation>
    <scope>NUCLEOTIDE SEQUENCE [LARGE SCALE GENOMIC DNA]</scope>
    <source>
        <strain evidence="5 6">DSM 44320</strain>
    </source>
</reference>
<dbReference type="Pfam" id="PF25872">
    <property type="entry name" value="HTH_77"/>
    <property type="match status" value="1"/>
</dbReference>
<dbReference type="PRINTS" id="PR00364">
    <property type="entry name" value="DISEASERSIST"/>
</dbReference>
<dbReference type="Gene3D" id="3.40.50.300">
    <property type="entry name" value="P-loop containing nucleotide triphosphate hydrolases"/>
    <property type="match status" value="1"/>
</dbReference>
<evidence type="ECO:0000256" key="2">
    <source>
        <dbReference type="ARBA" id="ARBA00023125"/>
    </source>
</evidence>
<dbReference type="GO" id="GO:0003677">
    <property type="term" value="F:DNA binding"/>
    <property type="evidence" value="ECO:0007669"/>
    <property type="project" value="UniProtKB-KW"/>
</dbReference>
<name>A0A7W5V576_9ACTN</name>
<evidence type="ECO:0000259" key="3">
    <source>
        <dbReference type="SMART" id="SM00862"/>
    </source>
</evidence>
<dbReference type="SUPFAM" id="SSF46894">
    <property type="entry name" value="C-terminal effector domain of the bipartite response regulators"/>
    <property type="match status" value="1"/>
</dbReference>
<dbReference type="GeneID" id="95387539"/>
<dbReference type="InterPro" id="IPR005158">
    <property type="entry name" value="BTAD"/>
</dbReference>
<evidence type="ECO:0000313" key="5">
    <source>
        <dbReference type="EMBL" id="MBB3725085.1"/>
    </source>
</evidence>
<dbReference type="Proteomes" id="UP000579945">
    <property type="component" value="Unassembled WGS sequence"/>
</dbReference>
<dbReference type="EMBL" id="JACIBV010000001">
    <property type="protein sequence ID" value="MBB3725085.1"/>
    <property type="molecule type" value="Genomic_DNA"/>
</dbReference>
<dbReference type="InterPro" id="IPR058852">
    <property type="entry name" value="HTH_77"/>
</dbReference>
<dbReference type="PANTHER" id="PTHR47691">
    <property type="entry name" value="REGULATOR-RELATED"/>
    <property type="match status" value="1"/>
</dbReference>
<gene>
    <name evidence="5" type="ORF">FHR33_000945</name>
</gene>
<feature type="domain" description="OmpR/PhoB-type" evidence="3">
    <location>
        <begin position="13"/>
        <end position="79"/>
    </location>
</feature>
<dbReference type="SUPFAM" id="SSF48452">
    <property type="entry name" value="TPR-like"/>
    <property type="match status" value="2"/>
</dbReference>
<dbReference type="Pfam" id="PF03704">
    <property type="entry name" value="BTAD"/>
    <property type="match status" value="1"/>
</dbReference>
<dbReference type="RefSeq" id="WP_183643937.1">
    <property type="nucleotide sequence ID" value="NZ_JACIBV010000001.1"/>
</dbReference>
<dbReference type="PANTHER" id="PTHR47691:SF3">
    <property type="entry name" value="HTH-TYPE TRANSCRIPTIONAL REGULATOR RV0890C-RELATED"/>
    <property type="match status" value="1"/>
</dbReference>
<dbReference type="GO" id="GO:0006355">
    <property type="term" value="P:regulation of DNA-templated transcription"/>
    <property type="evidence" value="ECO:0007669"/>
    <property type="project" value="InterPro"/>
</dbReference>
<evidence type="ECO:0000256" key="1">
    <source>
        <dbReference type="ARBA" id="ARBA00005820"/>
    </source>
</evidence>
<comment type="similarity">
    <text evidence="1">Belongs to the AfsR/DnrI/RedD regulatory family.</text>
</comment>
<dbReference type="Gene3D" id="1.10.10.10">
    <property type="entry name" value="Winged helix-like DNA-binding domain superfamily/Winged helix DNA-binding domain"/>
    <property type="match status" value="1"/>
</dbReference>
<dbReference type="InterPro" id="IPR011990">
    <property type="entry name" value="TPR-like_helical_dom_sf"/>
</dbReference>
<dbReference type="InterPro" id="IPR036388">
    <property type="entry name" value="WH-like_DNA-bd_sf"/>
</dbReference>
<accession>A0A7W5V576</accession>
<dbReference type="GO" id="GO:0000160">
    <property type="term" value="P:phosphorelay signal transduction system"/>
    <property type="evidence" value="ECO:0007669"/>
    <property type="project" value="InterPro"/>
</dbReference>
<dbReference type="Gene3D" id="1.25.40.10">
    <property type="entry name" value="Tetratricopeptide repeat domain"/>
    <property type="match status" value="2"/>
</dbReference>
<proteinExistence type="inferred from homology"/>
<protein>
    <submittedName>
        <fullName evidence="5">Putative ATPase/DNA-binding SARP family transcriptional activator</fullName>
    </submittedName>
</protein>
<dbReference type="SMART" id="SM01043">
    <property type="entry name" value="BTAD"/>
    <property type="match status" value="1"/>
</dbReference>
<dbReference type="CDD" id="cd15831">
    <property type="entry name" value="BTAD"/>
    <property type="match status" value="1"/>
</dbReference>
<dbReference type="AlphaFoldDB" id="A0A7W5V576"/>
<feature type="domain" description="Bacterial transcriptional activator" evidence="4">
    <location>
        <begin position="86"/>
        <end position="230"/>
    </location>
</feature>
<dbReference type="InterPro" id="IPR027417">
    <property type="entry name" value="P-loop_NTPase"/>
</dbReference>
<evidence type="ECO:0000313" key="6">
    <source>
        <dbReference type="Proteomes" id="UP000579945"/>
    </source>
</evidence>
<dbReference type="SUPFAM" id="SSF52540">
    <property type="entry name" value="P-loop containing nucleoside triphosphate hydrolases"/>
    <property type="match status" value="1"/>
</dbReference>